<evidence type="ECO:0000313" key="1">
    <source>
        <dbReference type="EMBL" id="KAA6385334.1"/>
    </source>
</evidence>
<proteinExistence type="predicted"/>
<dbReference type="AlphaFoldDB" id="A0A5J4VRV2"/>
<comment type="caution">
    <text evidence="1">The sequence shown here is derived from an EMBL/GenBank/DDBJ whole genome shotgun (WGS) entry which is preliminary data.</text>
</comment>
<dbReference type="EMBL" id="SNRW01005310">
    <property type="protein sequence ID" value="KAA6385334.1"/>
    <property type="molecule type" value="Genomic_DNA"/>
</dbReference>
<organism evidence="1 2">
    <name type="scientific">Streblomastix strix</name>
    <dbReference type="NCBI Taxonomy" id="222440"/>
    <lineage>
        <taxon>Eukaryota</taxon>
        <taxon>Metamonada</taxon>
        <taxon>Preaxostyla</taxon>
        <taxon>Oxymonadida</taxon>
        <taxon>Streblomastigidae</taxon>
        <taxon>Streblomastix</taxon>
    </lineage>
</organism>
<protein>
    <submittedName>
        <fullName evidence="1">Uncharacterized protein</fullName>
    </submittedName>
</protein>
<reference evidence="1 2" key="1">
    <citation type="submission" date="2019-03" db="EMBL/GenBank/DDBJ databases">
        <title>Single cell metagenomics reveals metabolic interactions within the superorganism composed of flagellate Streblomastix strix and complex community of Bacteroidetes bacteria on its surface.</title>
        <authorList>
            <person name="Treitli S.C."/>
            <person name="Kolisko M."/>
            <person name="Husnik F."/>
            <person name="Keeling P."/>
            <person name="Hampl V."/>
        </authorList>
    </citation>
    <scope>NUCLEOTIDE SEQUENCE [LARGE SCALE GENOMIC DNA]</scope>
    <source>
        <strain evidence="1">ST1C</strain>
    </source>
</reference>
<name>A0A5J4VRV2_9EUKA</name>
<accession>A0A5J4VRV2</accession>
<dbReference type="Proteomes" id="UP000324800">
    <property type="component" value="Unassembled WGS sequence"/>
</dbReference>
<gene>
    <name evidence="1" type="ORF">EZS28_019141</name>
</gene>
<dbReference type="OrthoDB" id="108321at2759"/>
<sequence>MLEYRRKISQSRTLGLQHKNGKNEILGKANVPAYGMNRMHIVQENTKSLTWAISRDSNRGPEQSFDAVIIEQQFYDKYKDSIFCANGQKQIFHIGFEKQGYNCIALNPKNYIINDEIVLKGVILIQNPQKNEQAFVNNINKGTVTDAVNITLAQNRGQVLIDILLNND</sequence>
<evidence type="ECO:0000313" key="2">
    <source>
        <dbReference type="Proteomes" id="UP000324800"/>
    </source>
</evidence>